<comment type="function">
    <text evidence="4">Part of the sulfo-TAL (or sulfo-SFT) pathway, a D-sulfoquinovose degradation pathway that produces sulfolactate (SL). Catalyzes the oxidation of 3-sulfolactaldehyde (SLA) to sulfolactate (SL).</text>
</comment>
<dbReference type="CDD" id="cd07149">
    <property type="entry name" value="ALDH_y4uC"/>
    <property type="match status" value="1"/>
</dbReference>
<dbReference type="PANTHER" id="PTHR42991">
    <property type="entry name" value="ALDEHYDE DEHYDROGENASE"/>
    <property type="match status" value="1"/>
</dbReference>
<dbReference type="Gene3D" id="3.40.605.10">
    <property type="entry name" value="Aldehyde Dehydrogenase, Chain A, domain 1"/>
    <property type="match status" value="1"/>
</dbReference>
<evidence type="ECO:0000256" key="4">
    <source>
        <dbReference type="ARBA" id="ARBA00054572"/>
    </source>
</evidence>
<dbReference type="OrthoDB" id="9762913at2"/>
<dbReference type="InterPro" id="IPR016163">
    <property type="entry name" value="Ald_DH_C"/>
</dbReference>
<evidence type="ECO:0000313" key="9">
    <source>
        <dbReference type="Proteomes" id="UP000035996"/>
    </source>
</evidence>
<keyword evidence="9" id="KW-1185">Reference proteome</keyword>
<evidence type="ECO:0000256" key="2">
    <source>
        <dbReference type="ARBA" id="ARBA00023002"/>
    </source>
</evidence>
<feature type="domain" description="Aldehyde dehydrogenase" evidence="7">
    <location>
        <begin position="18"/>
        <end position="473"/>
    </location>
</feature>
<name>A0A0J6CVN4_9BACL</name>
<sequence length="477" mass="51655">MSTQTSVRTYGLYINGEWREKSQTDDVLNKYTQEVSAKTAAAEKQDVIDAVDSAKKALKIPFSPYDRYSVLIKAAATLRARQDELGEVLAKEVGKPLAECKGEVGRAALTLEVSAEEAKRIHGEGVPVEAAPGSEKRQAFTRRFPIGVVAAITPFNVPLNLVCHKIGPAIAAGNSVVLKPAEVTPVSAIILTEIMEEAGLPAGRLNLVTGEGATVGEWLISNQDVNMFTFTGSPRVGQYIREKAGLRNVSLELGNNSATIVHSDADVETAATLAAQKSFNNAGQVCISVQRVYVHEDIYERFLAKMKEVTESLVLGDPMDEATDIGPMIAEREAIRVENWVNEAIEQGATIESGGKRDGVFYQPTILSNVNDDMKVCRQEVFGPVVAVSTYRSEDDVIARVNDSEYGLQAGLFTNDLAFTLKAINEVHVGGLIINDTSGYRVDHMPYGGVKKSGTGKEGPRYAIEEMTEEKIVVFNG</sequence>
<dbReference type="PATRIC" id="fig|157733.3.peg.1120"/>
<dbReference type="PANTHER" id="PTHR42991:SF1">
    <property type="entry name" value="ALDEHYDE DEHYDROGENASE"/>
    <property type="match status" value="1"/>
</dbReference>
<dbReference type="FunFam" id="3.40.605.10:FF:000007">
    <property type="entry name" value="NAD/NADP-dependent betaine aldehyde dehydrogenase"/>
    <property type="match status" value="1"/>
</dbReference>
<dbReference type="Gene3D" id="3.40.309.10">
    <property type="entry name" value="Aldehyde Dehydrogenase, Chain A, domain 2"/>
    <property type="match status" value="1"/>
</dbReference>
<evidence type="ECO:0000313" key="8">
    <source>
        <dbReference type="EMBL" id="KMM37218.1"/>
    </source>
</evidence>
<comment type="similarity">
    <text evidence="1">Belongs to the aldehyde dehydrogenase family.</text>
</comment>
<organism evidence="8 9">
    <name type="scientific">Guptibacillus hwajinpoensis</name>
    <dbReference type="NCBI Taxonomy" id="208199"/>
    <lineage>
        <taxon>Bacteria</taxon>
        <taxon>Bacillati</taxon>
        <taxon>Bacillota</taxon>
        <taxon>Bacilli</taxon>
        <taxon>Bacillales</taxon>
        <taxon>Guptibacillaceae</taxon>
        <taxon>Guptibacillus</taxon>
    </lineage>
</organism>
<dbReference type="InterPro" id="IPR051020">
    <property type="entry name" value="ALDH-related_metabolic_enz"/>
</dbReference>
<dbReference type="RefSeq" id="WP_048312084.1">
    <property type="nucleotide sequence ID" value="NZ_CP119526.1"/>
</dbReference>
<dbReference type="FunFam" id="3.40.309.10:FF:000009">
    <property type="entry name" value="Aldehyde dehydrogenase A"/>
    <property type="match status" value="1"/>
</dbReference>
<dbReference type="EMBL" id="LELK01000004">
    <property type="protein sequence ID" value="KMM37218.1"/>
    <property type="molecule type" value="Genomic_DNA"/>
</dbReference>
<evidence type="ECO:0000256" key="5">
    <source>
        <dbReference type="ARBA" id="ARBA00066984"/>
    </source>
</evidence>
<evidence type="ECO:0000256" key="3">
    <source>
        <dbReference type="ARBA" id="ARBA00050326"/>
    </source>
</evidence>
<dbReference type="InterPro" id="IPR016162">
    <property type="entry name" value="Ald_DH_N"/>
</dbReference>
<dbReference type="AlphaFoldDB" id="A0A0J6CVN4"/>
<accession>A0A0J6CVN4</accession>
<evidence type="ECO:0000256" key="6">
    <source>
        <dbReference type="ARBA" id="ARBA00067277"/>
    </source>
</evidence>
<dbReference type="GO" id="GO:0008911">
    <property type="term" value="F:lactaldehyde dehydrogenase (NAD+) activity"/>
    <property type="evidence" value="ECO:0007669"/>
    <property type="project" value="TreeGrafter"/>
</dbReference>
<gene>
    <name evidence="8" type="ORF">AB986_15230</name>
</gene>
<keyword evidence="2" id="KW-0560">Oxidoreductase</keyword>
<dbReference type="InterPro" id="IPR016161">
    <property type="entry name" value="Ald_DH/histidinol_DH"/>
</dbReference>
<comment type="caution">
    <text evidence="8">The sequence shown here is derived from an EMBL/GenBank/DDBJ whole genome shotgun (WGS) entry which is preliminary data.</text>
</comment>
<evidence type="ECO:0000259" key="7">
    <source>
        <dbReference type="Pfam" id="PF00171"/>
    </source>
</evidence>
<dbReference type="Proteomes" id="UP000035996">
    <property type="component" value="Unassembled WGS sequence"/>
</dbReference>
<dbReference type="SUPFAM" id="SSF53720">
    <property type="entry name" value="ALDH-like"/>
    <property type="match status" value="1"/>
</dbReference>
<reference evidence="8" key="1">
    <citation type="submission" date="2015-06" db="EMBL/GenBank/DDBJ databases">
        <authorList>
            <person name="Liu B."/>
            <person name="Wang J."/>
            <person name="Zhu Y."/>
            <person name="Liu G."/>
            <person name="Chen Q."/>
            <person name="Zheng C."/>
            <person name="Che J."/>
            <person name="Ge C."/>
            <person name="Shi H."/>
            <person name="Pan Z."/>
            <person name="Liu X."/>
        </authorList>
    </citation>
    <scope>NUCLEOTIDE SEQUENCE [LARGE SCALE GENOMIC DNA]</scope>
    <source>
        <strain evidence="8">DSM 16346</strain>
    </source>
</reference>
<dbReference type="Pfam" id="PF00171">
    <property type="entry name" value="Aldedh"/>
    <property type="match status" value="1"/>
</dbReference>
<comment type="catalytic activity">
    <reaction evidence="3">
        <text>(2S)-3-sulfolactaldehyde + NAD(+) + H2O = (2S)-3-sulfolactate + NADH + 2 H(+)</text>
        <dbReference type="Rhea" id="RHEA:47932"/>
        <dbReference type="ChEBI" id="CHEBI:15377"/>
        <dbReference type="ChEBI" id="CHEBI:15378"/>
        <dbReference type="ChEBI" id="CHEBI:57540"/>
        <dbReference type="ChEBI" id="CHEBI:57945"/>
        <dbReference type="ChEBI" id="CHEBI:61289"/>
        <dbReference type="ChEBI" id="CHEBI:90109"/>
        <dbReference type="EC" id="1.2.1.97"/>
    </reaction>
    <physiologicalReaction direction="left-to-right" evidence="3">
        <dbReference type="Rhea" id="RHEA:47933"/>
    </physiologicalReaction>
</comment>
<evidence type="ECO:0000256" key="1">
    <source>
        <dbReference type="ARBA" id="ARBA00009986"/>
    </source>
</evidence>
<dbReference type="STRING" id="157733.AB986_15230"/>
<dbReference type="EC" id="1.2.1.97" evidence="5"/>
<protein>
    <recommendedName>
        <fullName evidence="6">3-sulfolactaldehyde dehydrogenase</fullName>
        <ecNumber evidence="5">1.2.1.97</ecNumber>
    </recommendedName>
</protein>
<proteinExistence type="inferred from homology"/>
<dbReference type="InterPro" id="IPR015590">
    <property type="entry name" value="Aldehyde_DH_dom"/>
</dbReference>